<evidence type="ECO:0000256" key="7">
    <source>
        <dbReference type="ARBA" id="ARBA00023187"/>
    </source>
</evidence>
<dbReference type="InterPro" id="IPR014001">
    <property type="entry name" value="Helicase_ATP-bd"/>
</dbReference>
<dbReference type="InterPro" id="IPR027417">
    <property type="entry name" value="P-loop_NTPase"/>
</dbReference>
<dbReference type="CDD" id="cd18795">
    <property type="entry name" value="SF2_C_Ski2"/>
    <property type="match status" value="1"/>
</dbReference>
<evidence type="ECO:0000256" key="3">
    <source>
        <dbReference type="ARBA" id="ARBA00022741"/>
    </source>
</evidence>
<feature type="compositionally biased region" description="Acidic residues" evidence="10">
    <location>
        <begin position="218"/>
        <end position="246"/>
    </location>
</feature>
<dbReference type="PROSITE" id="PS51192">
    <property type="entry name" value="HELICASE_ATP_BIND_1"/>
    <property type="match status" value="1"/>
</dbReference>
<name>A0A7J7DK55_TRIWF</name>
<dbReference type="SUPFAM" id="SSF52540">
    <property type="entry name" value="P-loop containing nucleoside triphosphate hydrolases"/>
    <property type="match status" value="2"/>
</dbReference>
<dbReference type="InterPro" id="IPR011545">
    <property type="entry name" value="DEAD/DEAH_box_helicase_dom"/>
</dbReference>
<feature type="compositionally biased region" description="Basic and acidic residues" evidence="10">
    <location>
        <begin position="79"/>
        <end position="88"/>
    </location>
</feature>
<keyword evidence="5 13" id="KW-0347">Helicase</keyword>
<dbReference type="PANTHER" id="PTHR47961">
    <property type="entry name" value="DNA POLYMERASE THETA, PUTATIVE (AFU_ORTHOLOGUE AFUA_1G05260)-RELATED"/>
    <property type="match status" value="1"/>
</dbReference>
<dbReference type="InterPro" id="IPR036388">
    <property type="entry name" value="WH-like_DNA-bd_sf"/>
</dbReference>
<dbReference type="Pfam" id="PF00271">
    <property type="entry name" value="Helicase_C"/>
    <property type="match status" value="1"/>
</dbReference>
<feature type="compositionally biased region" description="Basic and acidic residues" evidence="10">
    <location>
        <begin position="31"/>
        <end position="40"/>
    </location>
</feature>
<keyword evidence="4" id="KW-0378">Hydrolase</keyword>
<evidence type="ECO:0000256" key="5">
    <source>
        <dbReference type="ARBA" id="ARBA00022806"/>
    </source>
</evidence>
<feature type="domain" description="Helicase ATP-binding" evidence="11">
    <location>
        <begin position="497"/>
        <end position="680"/>
    </location>
</feature>
<reference evidence="13 14" key="1">
    <citation type="journal article" date="2020" name="Nat. Commun.">
        <title>Genome of Tripterygium wilfordii and identification of cytochrome P450 involved in triptolide biosynthesis.</title>
        <authorList>
            <person name="Tu L."/>
            <person name="Su P."/>
            <person name="Zhang Z."/>
            <person name="Gao L."/>
            <person name="Wang J."/>
            <person name="Hu T."/>
            <person name="Zhou J."/>
            <person name="Zhang Y."/>
            <person name="Zhao Y."/>
            <person name="Liu Y."/>
            <person name="Song Y."/>
            <person name="Tong Y."/>
            <person name="Lu Y."/>
            <person name="Yang J."/>
            <person name="Xu C."/>
            <person name="Jia M."/>
            <person name="Peters R.J."/>
            <person name="Huang L."/>
            <person name="Gao W."/>
        </authorList>
    </citation>
    <scope>NUCLEOTIDE SEQUENCE [LARGE SCALE GENOMIC DNA]</scope>
    <source>
        <strain evidence="14">cv. XIE 37</strain>
        <tissue evidence="13">Leaf</tissue>
    </source>
</reference>
<evidence type="ECO:0000256" key="1">
    <source>
        <dbReference type="ARBA" id="ARBA00012552"/>
    </source>
</evidence>
<sequence length="992" mass="111705">MAHLVGGAEGHARFKQYEYRANSSLVLTTDSRPRDTHEPTGEPESLWGKIDPKSFGDQAYRGRPPELDEKLRKSRKKKERDPLSEHVPSRQSKKRRLREESVLTATEEGVYQPKTKETRAAYEALLSVIQQQLGGQPLNIVRGAADEILAVLRNEAVRNPDKKRDIEKLLNPIPNHVFDNLVSLGKLITDFQDGGDATEPTAANADEALDDDVGAAVEFDEENEDEEENSDLDMVSEDEEDDDDVLEPNGSSAMQMGGGIDDDDTQEATYDQQIDPQQCQKLAKEVLKILAEGDDREVETNLLVHLQFDKFNLIKFLLWNRLKIVWCTRLARAEHREERKKIEEEMVGLGPDLAAILEQLHATRATAKERQRNLEKSIREEARCLKDESRGDVDRDRKGLVDRDAEGGWLKGQRQLLDLESLAFEQGGLLMGNKKCDLPAGSYRQHSKGYEEVHVPALKPRVVEGEKFVRISEMPEWAQPAFKGMTQLNRVQSKVYETALFKADNILLCAPTGAGKTNVAVLTILQQIVLHRNPDGSFNHGAYKIVYVAPMKALVAEVVGNMSNRLQAYGVTVRELSGDQSLTRQQIEETQIIVTTPEKWDIITRKSGDRTYTQLVKLLIIDEIHLLHDNRGPVLESIVDRTVRQIETTKELIRLVGLSATLPNYEDVALFLRVDLEKGLFHFDNTYRPVPLSQQYIGITIKKALQRFQLMNDVCYEKVVAVAGKHQVLIFVHSRKETAKTACAIRDTALANDTLGRFLKEDSASREILQSDTDMVKSNDLKNLLPYGFAIHHAGLTRGDRLLVEYLFAAGHVQVLVSTATLAWGVNLPAHTVIIKGTQIYNPEKGAWTELSPLDVMQMLGRAGRPQFDSHGEGIIITGHSELQYYLSLMNQQLPIESQFVSKLADQLNAEIVLGTVQNAKEACNWIGYTYLYIRMLRNPTLYGLTPDVLTRDITLEERRADLIHSAATILDRNNLLKYDRKSGYFQATVLG</sequence>
<dbReference type="PANTHER" id="PTHR47961:SF4">
    <property type="entry name" value="ACTIVATING SIGNAL COINTEGRATOR 1 COMPLEX SUBUNIT 3"/>
    <property type="match status" value="1"/>
</dbReference>
<dbReference type="InterPro" id="IPR001650">
    <property type="entry name" value="Helicase_C-like"/>
</dbReference>
<comment type="catalytic activity">
    <reaction evidence="8">
        <text>ATP + H2O = ADP + phosphate + H(+)</text>
        <dbReference type="Rhea" id="RHEA:13065"/>
        <dbReference type="ChEBI" id="CHEBI:15377"/>
        <dbReference type="ChEBI" id="CHEBI:15378"/>
        <dbReference type="ChEBI" id="CHEBI:30616"/>
        <dbReference type="ChEBI" id="CHEBI:43474"/>
        <dbReference type="ChEBI" id="CHEBI:456216"/>
        <dbReference type="EC" id="3.6.4.13"/>
    </reaction>
</comment>
<feature type="coiled-coil region" evidence="9">
    <location>
        <begin position="357"/>
        <end position="388"/>
    </location>
</feature>
<dbReference type="InterPro" id="IPR057842">
    <property type="entry name" value="WH_MER3"/>
</dbReference>
<keyword evidence="2" id="KW-0507">mRNA processing</keyword>
<comment type="caution">
    <text evidence="13">The sequence shown here is derived from an EMBL/GenBank/DDBJ whole genome shotgun (WGS) entry which is preliminary data.</text>
</comment>
<dbReference type="InterPro" id="IPR003593">
    <property type="entry name" value="AAA+_ATPase"/>
</dbReference>
<dbReference type="FunFam" id="1.10.10.10:FF:000024">
    <property type="entry name" value="U5 small nuclear ribonucleoprotein helicase"/>
    <property type="match status" value="1"/>
</dbReference>
<proteinExistence type="predicted"/>
<dbReference type="Pfam" id="PF23445">
    <property type="entry name" value="WHD_SNRNP200"/>
    <property type="match status" value="1"/>
</dbReference>
<dbReference type="SMART" id="SM00487">
    <property type="entry name" value="DEXDc"/>
    <property type="match status" value="1"/>
</dbReference>
<dbReference type="FunFam" id="3.40.50.300:FF:000062">
    <property type="entry name" value="U5 small nuclear ribonucleoprotein helicase"/>
    <property type="match status" value="1"/>
</dbReference>
<dbReference type="Pfam" id="PF21188">
    <property type="entry name" value="BRR2_plug"/>
    <property type="match status" value="1"/>
</dbReference>
<dbReference type="Gene3D" id="3.40.50.300">
    <property type="entry name" value="P-loop containing nucleotide triphosphate hydrolases"/>
    <property type="match status" value="2"/>
</dbReference>
<dbReference type="Pfam" id="PF00270">
    <property type="entry name" value="DEAD"/>
    <property type="match status" value="1"/>
</dbReference>
<keyword evidence="7" id="KW-0508">mRNA splicing</keyword>
<keyword evidence="9" id="KW-0175">Coiled coil</keyword>
<dbReference type="GO" id="GO:0003676">
    <property type="term" value="F:nucleic acid binding"/>
    <property type="evidence" value="ECO:0007669"/>
    <property type="project" value="InterPro"/>
</dbReference>
<evidence type="ECO:0000313" key="13">
    <source>
        <dbReference type="EMBL" id="KAF5746456.1"/>
    </source>
</evidence>
<dbReference type="InterPro" id="IPR050474">
    <property type="entry name" value="Hel308_SKI2-like"/>
</dbReference>
<evidence type="ECO:0000256" key="10">
    <source>
        <dbReference type="SAM" id="MobiDB-lite"/>
    </source>
</evidence>
<dbReference type="GO" id="GO:0008380">
    <property type="term" value="P:RNA splicing"/>
    <property type="evidence" value="ECO:0007669"/>
    <property type="project" value="UniProtKB-KW"/>
</dbReference>
<dbReference type="Proteomes" id="UP000593562">
    <property type="component" value="Unassembled WGS sequence"/>
</dbReference>
<feature type="region of interest" description="Disordered" evidence="10">
    <location>
        <begin position="218"/>
        <end position="269"/>
    </location>
</feature>
<evidence type="ECO:0000259" key="12">
    <source>
        <dbReference type="PROSITE" id="PS51194"/>
    </source>
</evidence>
<dbReference type="Gene3D" id="1.10.10.10">
    <property type="entry name" value="Winged helix-like DNA-binding domain superfamily/Winged helix DNA-binding domain"/>
    <property type="match status" value="1"/>
</dbReference>
<dbReference type="AlphaFoldDB" id="A0A7J7DK55"/>
<accession>A0A7J7DK55</accession>
<feature type="domain" description="Helicase C-terminal" evidence="12">
    <location>
        <begin position="714"/>
        <end position="908"/>
    </location>
</feature>
<dbReference type="GO" id="GO:0016787">
    <property type="term" value="F:hydrolase activity"/>
    <property type="evidence" value="ECO:0007669"/>
    <property type="project" value="UniProtKB-KW"/>
</dbReference>
<keyword evidence="3" id="KW-0547">Nucleotide-binding</keyword>
<evidence type="ECO:0000256" key="4">
    <source>
        <dbReference type="ARBA" id="ARBA00022801"/>
    </source>
</evidence>
<dbReference type="SMART" id="SM00382">
    <property type="entry name" value="AAA"/>
    <property type="match status" value="1"/>
</dbReference>
<dbReference type="SMART" id="SM00490">
    <property type="entry name" value="HELICc"/>
    <property type="match status" value="1"/>
</dbReference>
<keyword evidence="13" id="KW-0687">Ribonucleoprotein</keyword>
<evidence type="ECO:0000256" key="2">
    <source>
        <dbReference type="ARBA" id="ARBA00022728"/>
    </source>
</evidence>
<protein>
    <recommendedName>
        <fullName evidence="1">RNA helicase</fullName>
        <ecNumber evidence="1">3.6.4.13</ecNumber>
    </recommendedName>
</protein>
<organism evidence="13 14">
    <name type="scientific">Tripterygium wilfordii</name>
    <name type="common">Thunder God vine</name>
    <dbReference type="NCBI Taxonomy" id="458696"/>
    <lineage>
        <taxon>Eukaryota</taxon>
        <taxon>Viridiplantae</taxon>
        <taxon>Streptophyta</taxon>
        <taxon>Embryophyta</taxon>
        <taxon>Tracheophyta</taxon>
        <taxon>Spermatophyta</taxon>
        <taxon>Magnoliopsida</taxon>
        <taxon>eudicotyledons</taxon>
        <taxon>Gunneridae</taxon>
        <taxon>Pentapetalae</taxon>
        <taxon>rosids</taxon>
        <taxon>fabids</taxon>
        <taxon>Celastrales</taxon>
        <taxon>Celastraceae</taxon>
        <taxon>Tripterygium</taxon>
    </lineage>
</organism>
<dbReference type="PROSITE" id="PS51194">
    <property type="entry name" value="HELICASE_CTER"/>
    <property type="match status" value="1"/>
</dbReference>
<dbReference type="FunFam" id="3.40.50.300:FF:000102">
    <property type="entry name" value="RNA helicase, activating signal cointegrator 1"/>
    <property type="match status" value="1"/>
</dbReference>
<gene>
    <name evidence="13" type="ORF">HS088_TW06G00627</name>
</gene>
<dbReference type="InterPro" id="IPR041094">
    <property type="entry name" value="Brr2_helicase_PWI"/>
</dbReference>
<dbReference type="EMBL" id="JAAARO010000006">
    <property type="protein sequence ID" value="KAF5746456.1"/>
    <property type="molecule type" value="Genomic_DNA"/>
</dbReference>
<keyword evidence="6" id="KW-0067">ATP-binding</keyword>
<dbReference type="Pfam" id="PF18149">
    <property type="entry name" value="Helicase_PWI"/>
    <property type="match status" value="1"/>
</dbReference>
<evidence type="ECO:0000256" key="8">
    <source>
        <dbReference type="ARBA" id="ARBA00047984"/>
    </source>
</evidence>
<dbReference type="GO" id="GO:0003724">
    <property type="term" value="F:RNA helicase activity"/>
    <property type="evidence" value="ECO:0007669"/>
    <property type="project" value="UniProtKB-EC"/>
</dbReference>
<dbReference type="GO" id="GO:0005681">
    <property type="term" value="C:spliceosomal complex"/>
    <property type="evidence" value="ECO:0007669"/>
    <property type="project" value="UniProtKB-KW"/>
</dbReference>
<evidence type="ECO:0000259" key="11">
    <source>
        <dbReference type="PROSITE" id="PS51192"/>
    </source>
</evidence>
<dbReference type="InParanoid" id="A0A7J7DK55"/>
<evidence type="ECO:0000313" key="14">
    <source>
        <dbReference type="Proteomes" id="UP000593562"/>
    </source>
</evidence>
<feature type="region of interest" description="Disordered" evidence="10">
    <location>
        <begin position="24"/>
        <end position="101"/>
    </location>
</feature>
<keyword evidence="2" id="KW-0747">Spliceosome</keyword>
<dbReference type="CDD" id="cd18019">
    <property type="entry name" value="DEXHc_Brr2_1"/>
    <property type="match status" value="1"/>
</dbReference>
<evidence type="ECO:0000256" key="6">
    <source>
        <dbReference type="ARBA" id="ARBA00022840"/>
    </source>
</evidence>
<evidence type="ECO:0000256" key="9">
    <source>
        <dbReference type="SAM" id="Coils"/>
    </source>
</evidence>
<dbReference type="InterPro" id="IPR048863">
    <property type="entry name" value="BRR2_plug"/>
</dbReference>
<keyword evidence="14" id="KW-1185">Reference proteome</keyword>
<dbReference type="GO" id="GO:0005524">
    <property type="term" value="F:ATP binding"/>
    <property type="evidence" value="ECO:0007669"/>
    <property type="project" value="UniProtKB-KW"/>
</dbReference>
<dbReference type="EC" id="3.6.4.13" evidence="1"/>